<evidence type="ECO:0000259" key="1">
    <source>
        <dbReference type="Pfam" id="PF00535"/>
    </source>
</evidence>
<evidence type="ECO:0000313" key="3">
    <source>
        <dbReference type="Proteomes" id="UP001173578"/>
    </source>
</evidence>
<protein>
    <submittedName>
        <fullName evidence="2">Glycosyltransferase</fullName>
    </submittedName>
</protein>
<dbReference type="RefSeq" id="WP_286486450.1">
    <property type="nucleotide sequence ID" value="NZ_JACALR010000005.1"/>
</dbReference>
<accession>A0AAW7DNZ4</accession>
<dbReference type="PANTHER" id="PTHR22916">
    <property type="entry name" value="GLYCOSYLTRANSFERASE"/>
    <property type="match status" value="1"/>
</dbReference>
<feature type="domain" description="Glycosyltransferase 2-like" evidence="1">
    <location>
        <begin position="4"/>
        <end position="172"/>
    </location>
</feature>
<dbReference type="AlphaFoldDB" id="A0AAW7DNZ4"/>
<dbReference type="InterPro" id="IPR029044">
    <property type="entry name" value="Nucleotide-diphossugar_trans"/>
</dbReference>
<proteinExistence type="predicted"/>
<comment type="caution">
    <text evidence="2">The sequence shown here is derived from an EMBL/GenBank/DDBJ whole genome shotgun (WGS) entry which is preliminary data.</text>
</comment>
<dbReference type="GO" id="GO:0016758">
    <property type="term" value="F:hexosyltransferase activity"/>
    <property type="evidence" value="ECO:0007669"/>
    <property type="project" value="UniProtKB-ARBA"/>
</dbReference>
<organism evidence="2 3">
    <name type="scientific">Empedobacter falsenii</name>
    <dbReference type="NCBI Taxonomy" id="343874"/>
    <lineage>
        <taxon>Bacteria</taxon>
        <taxon>Pseudomonadati</taxon>
        <taxon>Bacteroidota</taxon>
        <taxon>Flavobacteriia</taxon>
        <taxon>Flavobacteriales</taxon>
        <taxon>Weeksellaceae</taxon>
        <taxon>Empedobacter</taxon>
    </lineage>
</organism>
<dbReference type="Pfam" id="PF00535">
    <property type="entry name" value="Glycos_transf_2"/>
    <property type="match status" value="1"/>
</dbReference>
<gene>
    <name evidence="2" type="ORF">HX095_12175</name>
</gene>
<dbReference type="PANTHER" id="PTHR22916:SF3">
    <property type="entry name" value="UDP-GLCNAC:BETAGAL BETA-1,3-N-ACETYLGLUCOSAMINYLTRANSFERASE-LIKE PROTEIN 1"/>
    <property type="match status" value="1"/>
</dbReference>
<dbReference type="EMBL" id="JACALR010000005">
    <property type="protein sequence ID" value="MDM1551971.1"/>
    <property type="molecule type" value="Genomic_DNA"/>
</dbReference>
<dbReference type="InterPro" id="IPR001173">
    <property type="entry name" value="Glyco_trans_2-like"/>
</dbReference>
<reference evidence="2" key="2">
    <citation type="journal article" date="2022" name="Sci. Total Environ.">
        <title>Prevalence, transmission, and molecular epidemiology of tet(X)-positive bacteria among humans, animals, and environmental niches in China: An epidemiological, and genomic-based study.</title>
        <authorList>
            <person name="Dong N."/>
            <person name="Zeng Y."/>
            <person name="Cai C."/>
            <person name="Sun C."/>
            <person name="Lu J."/>
            <person name="Liu C."/>
            <person name="Zhou H."/>
            <person name="Sun Q."/>
            <person name="Shu L."/>
            <person name="Wang H."/>
            <person name="Wang Y."/>
            <person name="Wang S."/>
            <person name="Wu C."/>
            <person name="Chan E.W."/>
            <person name="Chen G."/>
            <person name="Shen Z."/>
            <person name="Chen S."/>
            <person name="Zhang R."/>
        </authorList>
    </citation>
    <scope>NUCLEOTIDE SEQUENCE</scope>
    <source>
        <strain evidence="2">210</strain>
    </source>
</reference>
<dbReference type="Proteomes" id="UP001173578">
    <property type="component" value="Unassembled WGS sequence"/>
</dbReference>
<dbReference type="Gene3D" id="3.90.550.10">
    <property type="entry name" value="Spore Coat Polysaccharide Biosynthesis Protein SpsA, Chain A"/>
    <property type="match status" value="1"/>
</dbReference>
<dbReference type="SUPFAM" id="SSF53448">
    <property type="entry name" value="Nucleotide-diphospho-sugar transferases"/>
    <property type="match status" value="1"/>
</dbReference>
<name>A0AAW7DNZ4_9FLAO</name>
<evidence type="ECO:0000313" key="2">
    <source>
        <dbReference type="EMBL" id="MDM1551971.1"/>
    </source>
</evidence>
<sequence>MKVSISTPTYGQESYIVDTIKGVLSQQYNGEIEFIITNDNSPDDTDNVIKNFLATAKIPTNIIIKYIKHEANKGAIPNFAWTISQCTGKYIAICEGDDYWTDPLKLQKQVDFLEDNEDCVLCFHKVNILKTNDEIVEDFITKVPENYQYRETLAKNSNYIHTPSVLFKNVIKDKLNIPEFTNSPIGDYFLYLLLTKYGKIGYLQEIMAVYRHGVGVYSSLNLINKVKKEILLFSNLYAYEKDSNLKQIFYNNMESSLSYLINALEVNENKSRLLETRRHILIEKIYRLLKFQKK</sequence>
<reference evidence="2" key="1">
    <citation type="submission" date="2020-06" db="EMBL/GenBank/DDBJ databases">
        <authorList>
            <person name="Dong N."/>
        </authorList>
    </citation>
    <scope>NUCLEOTIDE SEQUENCE</scope>
    <source>
        <strain evidence="2">210</strain>
    </source>
</reference>